<dbReference type="Proteomes" id="UP001059576">
    <property type="component" value="Chromosome"/>
</dbReference>
<evidence type="ECO:0000256" key="1">
    <source>
        <dbReference type="ARBA" id="ARBA00010945"/>
    </source>
</evidence>
<dbReference type="Gene3D" id="1.10.150.20">
    <property type="entry name" value="5' to 3' exonuclease, C-terminal subdomain"/>
    <property type="match status" value="1"/>
</dbReference>
<name>A0ABY5J517_9BACT</name>
<dbReference type="Gene3D" id="3.30.1490.100">
    <property type="entry name" value="DNA polymerase, Y-family, little finger domain"/>
    <property type="match status" value="1"/>
</dbReference>
<reference evidence="3" key="1">
    <citation type="submission" date="2022-07" db="EMBL/GenBank/DDBJ databases">
        <title>Complete genome of Mycoplasma equigenitalium type strain T37.</title>
        <authorList>
            <person name="Spergser J."/>
        </authorList>
    </citation>
    <scope>NUCLEOTIDE SEQUENCE</scope>
    <source>
        <strain evidence="3">T37</strain>
    </source>
</reference>
<protein>
    <submittedName>
        <fullName evidence="3">DNA polymerase IV</fullName>
    </submittedName>
</protein>
<dbReference type="Pfam" id="PF00817">
    <property type="entry name" value="IMS"/>
    <property type="match status" value="1"/>
</dbReference>
<dbReference type="SUPFAM" id="SSF100879">
    <property type="entry name" value="Lesion bypass DNA polymerase (Y-family), little finger domain"/>
    <property type="match status" value="1"/>
</dbReference>
<dbReference type="InterPro" id="IPR043502">
    <property type="entry name" value="DNA/RNA_pol_sf"/>
</dbReference>
<dbReference type="InterPro" id="IPR001126">
    <property type="entry name" value="UmuC"/>
</dbReference>
<dbReference type="InterPro" id="IPR043128">
    <property type="entry name" value="Rev_trsase/Diguanyl_cyclase"/>
</dbReference>
<evidence type="ECO:0000259" key="2">
    <source>
        <dbReference type="PROSITE" id="PS50173"/>
    </source>
</evidence>
<accession>A0ABY5J517</accession>
<dbReference type="Pfam" id="PF11799">
    <property type="entry name" value="IMS_C"/>
    <property type="match status" value="1"/>
</dbReference>
<dbReference type="SUPFAM" id="SSF56672">
    <property type="entry name" value="DNA/RNA polymerases"/>
    <property type="match status" value="1"/>
</dbReference>
<dbReference type="PANTHER" id="PTHR11076">
    <property type="entry name" value="DNA REPAIR POLYMERASE UMUC / TRANSFERASE FAMILY MEMBER"/>
    <property type="match status" value="1"/>
</dbReference>
<gene>
    <name evidence="3" type="ORF">NPA09_00580</name>
</gene>
<comment type="similarity">
    <text evidence="1">Belongs to the DNA polymerase type-Y family.</text>
</comment>
<sequence length="418" mass="48431">MRVIFHIDFDSYFVSAIRTKKPWLIGKEVAIGNKNSNSIASALSYEAKNKGAKTGDPMFLIRKVCPNIIVESADFPLFIEISTNIFDWIINNISKIMEVGSIDECYVDVTKKIDLQNWEKSALDLARYIQSSIKSIFKIPISIGISYNKFLAKMSTSLGKPYGITLTRREDIAKHFYHLPIGNFFGIGKSSTAKLIKNNINTINDLYLNRHNIPLLESVFKRSYFNIIECLLGNSTDLLNLEQNEYKSIGHMKTFEYIGPKNYEEILIELKLLVERTVYRMKSRGLLGRLLVIEIRYKNTKFLSRQQPLTNFTYDEQEIFEQARDMFDKFWTREPIKGVGVKITDLGKKGEIYFQPKIEENSTKNVEKYKIVDLINSQLKTGKVMLASDYEKVKNIKNTQTKFLKEDKIVFKKNKYTE</sequence>
<evidence type="ECO:0000313" key="3">
    <source>
        <dbReference type="EMBL" id="UUD37060.1"/>
    </source>
</evidence>
<dbReference type="InterPro" id="IPR017961">
    <property type="entry name" value="DNA_pol_Y-fam_little_finger"/>
</dbReference>
<dbReference type="Gene3D" id="3.30.70.270">
    <property type="match status" value="1"/>
</dbReference>
<dbReference type="PROSITE" id="PS50173">
    <property type="entry name" value="UMUC"/>
    <property type="match status" value="1"/>
</dbReference>
<dbReference type="EMBL" id="CP101808">
    <property type="protein sequence ID" value="UUD37060.1"/>
    <property type="molecule type" value="Genomic_DNA"/>
</dbReference>
<feature type="domain" description="UmuC" evidence="2">
    <location>
        <begin position="4"/>
        <end position="188"/>
    </location>
</feature>
<dbReference type="InterPro" id="IPR050116">
    <property type="entry name" value="DNA_polymerase-Y"/>
</dbReference>
<dbReference type="Gene3D" id="3.40.1170.60">
    <property type="match status" value="1"/>
</dbReference>
<dbReference type="CDD" id="cd03586">
    <property type="entry name" value="PolY_Pol_IV_kappa"/>
    <property type="match status" value="1"/>
</dbReference>
<organism evidence="3 4">
    <name type="scientific">Mycoplasmopsis equigenitalium</name>
    <dbReference type="NCBI Taxonomy" id="114883"/>
    <lineage>
        <taxon>Bacteria</taxon>
        <taxon>Bacillati</taxon>
        <taxon>Mycoplasmatota</taxon>
        <taxon>Mycoplasmoidales</taxon>
        <taxon>Metamycoplasmataceae</taxon>
        <taxon>Mycoplasmopsis</taxon>
    </lineage>
</organism>
<dbReference type="InterPro" id="IPR036775">
    <property type="entry name" value="DNA_pol_Y-fam_lit_finger_sf"/>
</dbReference>
<proteinExistence type="inferred from homology"/>
<dbReference type="PANTHER" id="PTHR11076:SF33">
    <property type="entry name" value="DNA POLYMERASE KAPPA"/>
    <property type="match status" value="1"/>
</dbReference>
<dbReference type="InterPro" id="IPR022880">
    <property type="entry name" value="DNApol_IV"/>
</dbReference>
<dbReference type="RefSeq" id="WP_129722388.1">
    <property type="nucleotide sequence ID" value="NZ_CP101808.1"/>
</dbReference>
<keyword evidence="4" id="KW-1185">Reference proteome</keyword>
<evidence type="ECO:0000313" key="4">
    <source>
        <dbReference type="Proteomes" id="UP001059576"/>
    </source>
</evidence>